<feature type="non-terminal residue" evidence="1">
    <location>
        <position position="1"/>
    </location>
</feature>
<evidence type="ECO:0000313" key="2">
    <source>
        <dbReference type="Proteomes" id="UP000595437"/>
    </source>
</evidence>
<proteinExistence type="predicted"/>
<name>A0A7T8KHY5_CALRO</name>
<dbReference type="AlphaFoldDB" id="A0A7T8KHY5"/>
<feature type="non-terminal residue" evidence="1">
    <location>
        <position position="62"/>
    </location>
</feature>
<gene>
    <name evidence="1" type="ORF">FKW44_000785</name>
</gene>
<organism evidence="1 2">
    <name type="scientific">Caligus rogercresseyi</name>
    <name type="common">Sea louse</name>
    <dbReference type="NCBI Taxonomy" id="217165"/>
    <lineage>
        <taxon>Eukaryota</taxon>
        <taxon>Metazoa</taxon>
        <taxon>Ecdysozoa</taxon>
        <taxon>Arthropoda</taxon>
        <taxon>Crustacea</taxon>
        <taxon>Multicrustacea</taxon>
        <taxon>Hexanauplia</taxon>
        <taxon>Copepoda</taxon>
        <taxon>Siphonostomatoida</taxon>
        <taxon>Caligidae</taxon>
        <taxon>Caligus</taxon>
    </lineage>
</organism>
<sequence>CDEKSLLLEEYPIISLYRTIRQINDILDDTKHLSTLFEAKTTFRITLYSLREDSQYRAMTGN</sequence>
<reference evidence="2" key="1">
    <citation type="submission" date="2021-01" db="EMBL/GenBank/DDBJ databases">
        <title>Caligus Genome Assembly.</title>
        <authorList>
            <person name="Gallardo-Escarate C."/>
        </authorList>
    </citation>
    <scope>NUCLEOTIDE SEQUENCE [LARGE SCALE GENOMIC DNA]</scope>
</reference>
<dbReference type="Proteomes" id="UP000595437">
    <property type="component" value="Chromosome 1"/>
</dbReference>
<keyword evidence="2" id="KW-1185">Reference proteome</keyword>
<evidence type="ECO:0000313" key="1">
    <source>
        <dbReference type="EMBL" id="QQP56200.1"/>
    </source>
</evidence>
<dbReference type="EMBL" id="CP045890">
    <property type="protein sequence ID" value="QQP56200.1"/>
    <property type="molecule type" value="Genomic_DNA"/>
</dbReference>
<accession>A0A7T8KHY5</accession>
<protein>
    <submittedName>
        <fullName evidence="1">Uncharacterized protein</fullName>
    </submittedName>
</protein>